<gene>
    <name evidence="1" type="ORF">E5990_00990</name>
</gene>
<keyword evidence="2" id="KW-1185">Reference proteome</keyword>
<name>A0AC61S819_9BACT</name>
<evidence type="ECO:0000313" key="2">
    <source>
        <dbReference type="Proteomes" id="UP000305401"/>
    </source>
</evidence>
<dbReference type="Proteomes" id="UP000305401">
    <property type="component" value="Unassembled WGS sequence"/>
</dbReference>
<evidence type="ECO:0000313" key="1">
    <source>
        <dbReference type="EMBL" id="THG55067.1"/>
    </source>
</evidence>
<protein>
    <submittedName>
        <fullName evidence="1">Acyl-CoA thioesterase</fullName>
    </submittedName>
</protein>
<organism evidence="1 2">
    <name type="scientific">Muribaculum caecicola</name>
    <dbReference type="NCBI Taxonomy" id="3038144"/>
    <lineage>
        <taxon>Bacteria</taxon>
        <taxon>Pseudomonadati</taxon>
        <taxon>Bacteroidota</taxon>
        <taxon>Bacteroidia</taxon>
        <taxon>Bacteroidales</taxon>
        <taxon>Muribaculaceae</taxon>
        <taxon>Muribaculum</taxon>
    </lineage>
</organism>
<reference evidence="1" key="1">
    <citation type="submission" date="2019-04" db="EMBL/GenBank/DDBJ databases">
        <title>Microbes associate with the intestines of laboratory mice.</title>
        <authorList>
            <person name="Navarre W."/>
            <person name="Wong E."/>
            <person name="Huang K.C."/>
            <person name="Tropini C."/>
            <person name="Ng K."/>
            <person name="Yu B."/>
        </authorList>
    </citation>
    <scope>NUCLEOTIDE SEQUENCE</scope>
    <source>
        <strain evidence="1">NM86_A22</strain>
    </source>
</reference>
<proteinExistence type="predicted"/>
<comment type="caution">
    <text evidence="1">The sequence shown here is derived from an EMBL/GenBank/DDBJ whole genome shotgun (WGS) entry which is preliminary data.</text>
</comment>
<dbReference type="EMBL" id="SSTG01000005">
    <property type="protein sequence ID" value="THG55067.1"/>
    <property type="molecule type" value="Genomic_DNA"/>
</dbReference>
<accession>A0AC61S819</accession>
<sequence length="140" mass="16679">MKKILSAKKQFEIRFSEVDSMNIVWHGSYPLYFEDAREAFGQKYGLGYMTIFSNGYYAPLVELSFKYKKPLVYEMKPSIIITYVPTESAKIVFDYEIVDERDGSTLATGRSVQVFMDREYQLVWENPEFYQKWKEKWEVL</sequence>